<evidence type="ECO:0000256" key="1">
    <source>
        <dbReference type="SAM" id="Phobius"/>
    </source>
</evidence>
<protein>
    <recommendedName>
        <fullName evidence="2">DUF6199 domain-containing protein</fullName>
    </recommendedName>
</protein>
<evidence type="ECO:0000313" key="3">
    <source>
        <dbReference type="EMBL" id="GHF65996.1"/>
    </source>
</evidence>
<keyword evidence="1" id="KW-0812">Transmembrane</keyword>
<dbReference type="EMBL" id="BNAV01000006">
    <property type="protein sequence ID" value="GHF65996.1"/>
    <property type="molecule type" value="Genomic_DNA"/>
</dbReference>
<dbReference type="Pfam" id="PF19701">
    <property type="entry name" value="DUF6199"/>
    <property type="match status" value="1"/>
</dbReference>
<reference evidence="3" key="2">
    <citation type="submission" date="2020-09" db="EMBL/GenBank/DDBJ databases">
        <authorList>
            <person name="Sun Q."/>
            <person name="Zhou Y."/>
        </authorList>
    </citation>
    <scope>NUCLEOTIDE SEQUENCE</scope>
    <source>
        <strain evidence="3">CGMCC 4.7679</strain>
    </source>
</reference>
<dbReference type="InterPro" id="IPR045679">
    <property type="entry name" value="DUF6199"/>
</dbReference>
<feature type="transmembrane region" description="Helical" evidence="1">
    <location>
        <begin position="12"/>
        <end position="34"/>
    </location>
</feature>
<dbReference type="RefSeq" id="WP_183176911.1">
    <property type="nucleotide sequence ID" value="NZ_BNAV01000006.1"/>
</dbReference>
<organism evidence="3 4">
    <name type="scientific">Amycolatopsis bartoniae</name>
    <dbReference type="NCBI Taxonomy" id="941986"/>
    <lineage>
        <taxon>Bacteria</taxon>
        <taxon>Bacillati</taxon>
        <taxon>Actinomycetota</taxon>
        <taxon>Actinomycetes</taxon>
        <taxon>Pseudonocardiales</taxon>
        <taxon>Pseudonocardiaceae</taxon>
        <taxon>Amycolatopsis</taxon>
    </lineage>
</organism>
<sequence>MVEEAIHGSGSVAFDAVTVVILLGATVSAVLALVRPEVSWRWQMRMARWQFKDRKSPEPSAAVLVFARVIGAATLVAVALLVWLTFFR</sequence>
<dbReference type="AlphaFoldDB" id="A0A8H9MDU7"/>
<feature type="transmembrane region" description="Helical" evidence="1">
    <location>
        <begin position="61"/>
        <end position="86"/>
    </location>
</feature>
<comment type="caution">
    <text evidence="3">The sequence shown here is derived from an EMBL/GenBank/DDBJ whole genome shotgun (WGS) entry which is preliminary data.</text>
</comment>
<name>A0A8H9MDU7_9PSEU</name>
<evidence type="ECO:0000259" key="2">
    <source>
        <dbReference type="Pfam" id="PF19701"/>
    </source>
</evidence>
<feature type="domain" description="DUF6199" evidence="2">
    <location>
        <begin position="26"/>
        <end position="82"/>
    </location>
</feature>
<evidence type="ECO:0000313" key="4">
    <source>
        <dbReference type="Proteomes" id="UP000658656"/>
    </source>
</evidence>
<dbReference type="Proteomes" id="UP000658656">
    <property type="component" value="Unassembled WGS sequence"/>
</dbReference>
<keyword evidence="4" id="KW-1185">Reference proteome</keyword>
<keyword evidence="1" id="KW-0472">Membrane</keyword>
<gene>
    <name evidence="3" type="ORF">GCM10017566_44610</name>
</gene>
<reference evidence="3" key="1">
    <citation type="journal article" date="2014" name="Int. J. Syst. Evol. Microbiol.">
        <title>Complete genome sequence of Corynebacterium casei LMG S-19264T (=DSM 44701T), isolated from a smear-ripened cheese.</title>
        <authorList>
            <consortium name="US DOE Joint Genome Institute (JGI-PGF)"/>
            <person name="Walter F."/>
            <person name="Albersmeier A."/>
            <person name="Kalinowski J."/>
            <person name="Ruckert C."/>
        </authorList>
    </citation>
    <scope>NUCLEOTIDE SEQUENCE</scope>
    <source>
        <strain evidence="3">CGMCC 4.7679</strain>
    </source>
</reference>
<keyword evidence="1" id="KW-1133">Transmembrane helix</keyword>
<proteinExistence type="predicted"/>
<accession>A0A8H9MDU7</accession>